<accession>A0A450SIK9</accession>
<protein>
    <recommendedName>
        <fullName evidence="3">DUF4258 domain-containing protein</fullName>
    </recommendedName>
</protein>
<evidence type="ECO:0000313" key="2">
    <source>
        <dbReference type="EMBL" id="VFJ53189.1"/>
    </source>
</evidence>
<evidence type="ECO:0000256" key="1">
    <source>
        <dbReference type="SAM" id="MobiDB-lite"/>
    </source>
</evidence>
<feature type="region of interest" description="Disordered" evidence="1">
    <location>
        <begin position="1"/>
        <end position="21"/>
    </location>
</feature>
<dbReference type="EMBL" id="CAADEX010000041">
    <property type="protein sequence ID" value="VFJ53189.1"/>
    <property type="molecule type" value="Genomic_DNA"/>
</dbReference>
<reference evidence="2" key="1">
    <citation type="submission" date="2019-02" db="EMBL/GenBank/DDBJ databases">
        <authorList>
            <person name="Gruber-Vodicka R. H."/>
            <person name="Seah K. B. B."/>
        </authorList>
    </citation>
    <scope>NUCLEOTIDE SEQUENCE</scope>
    <source>
        <strain evidence="2">BECK_DK47</strain>
    </source>
</reference>
<sequence>MAGIGPDVGAAPAKGRTSMKIKLSRHARRRAKLYKIPESIIRGTLDDMALAEGKNEIVREIEGFEYPLKIVATVEDSVTTVITNYPLKKTYENSI</sequence>
<evidence type="ECO:0008006" key="3">
    <source>
        <dbReference type="Google" id="ProtNLM"/>
    </source>
</evidence>
<dbReference type="AlphaFoldDB" id="A0A450SIK9"/>
<proteinExistence type="predicted"/>
<gene>
    <name evidence="2" type="ORF">BECKDK2373B_GA0170837_104119</name>
</gene>
<organism evidence="2">
    <name type="scientific">Candidatus Kentrum sp. DK</name>
    <dbReference type="NCBI Taxonomy" id="2126562"/>
    <lineage>
        <taxon>Bacteria</taxon>
        <taxon>Pseudomonadati</taxon>
        <taxon>Pseudomonadota</taxon>
        <taxon>Gammaproteobacteria</taxon>
        <taxon>Candidatus Kentrum</taxon>
    </lineage>
</organism>
<name>A0A450SIK9_9GAMM</name>